<dbReference type="GO" id="GO:0008289">
    <property type="term" value="F:lipid binding"/>
    <property type="evidence" value="ECO:0007669"/>
    <property type="project" value="UniProtKB-KW"/>
</dbReference>
<dbReference type="PANTHER" id="PTHR10612">
    <property type="entry name" value="APOLIPOPROTEIN D"/>
    <property type="match status" value="1"/>
</dbReference>
<comment type="subcellular location">
    <subcellularLocation>
        <location evidence="1">Secreted</location>
    </subcellularLocation>
</comment>
<evidence type="ECO:0000256" key="2">
    <source>
        <dbReference type="ARBA" id="ARBA00006889"/>
    </source>
</evidence>
<keyword evidence="6 10" id="KW-0732">Signal</keyword>
<proteinExistence type="inferred from homology"/>
<name>A0A0L0C2Y9_LUCCU</name>
<evidence type="ECO:0000256" key="1">
    <source>
        <dbReference type="ARBA" id="ARBA00004613"/>
    </source>
</evidence>
<feature type="domain" description="Lipocalin/cytosolic fatty-acid binding" evidence="11">
    <location>
        <begin position="38"/>
        <end position="183"/>
    </location>
</feature>
<dbReference type="GO" id="GO:0005576">
    <property type="term" value="C:extracellular region"/>
    <property type="evidence" value="ECO:0007669"/>
    <property type="project" value="UniProtKB-SubCell"/>
</dbReference>
<dbReference type="FunFam" id="2.40.128.20:FF:000003">
    <property type="entry name" value="Apolipoprotein D"/>
    <property type="match status" value="1"/>
</dbReference>
<dbReference type="AlphaFoldDB" id="A0A0L0C2Y9"/>
<dbReference type="InterPro" id="IPR022271">
    <property type="entry name" value="Lipocalin_ApoD"/>
</dbReference>
<evidence type="ECO:0000256" key="10">
    <source>
        <dbReference type="PIRNR" id="PIRNR036893"/>
    </source>
</evidence>
<evidence type="ECO:0000259" key="11">
    <source>
        <dbReference type="Pfam" id="PF08212"/>
    </source>
</evidence>
<dbReference type="PIRSF" id="PIRSF036893">
    <property type="entry name" value="Lipocalin_ApoD"/>
    <property type="match status" value="1"/>
</dbReference>
<dbReference type="PRINTS" id="PR01273">
    <property type="entry name" value="INVTBRTCOLOR"/>
</dbReference>
<organism evidence="12 13">
    <name type="scientific">Lucilia cuprina</name>
    <name type="common">Green bottle fly</name>
    <name type="synonym">Australian sheep blowfly</name>
    <dbReference type="NCBI Taxonomy" id="7375"/>
    <lineage>
        <taxon>Eukaryota</taxon>
        <taxon>Metazoa</taxon>
        <taxon>Ecdysozoa</taxon>
        <taxon>Arthropoda</taxon>
        <taxon>Hexapoda</taxon>
        <taxon>Insecta</taxon>
        <taxon>Pterygota</taxon>
        <taxon>Neoptera</taxon>
        <taxon>Endopterygota</taxon>
        <taxon>Diptera</taxon>
        <taxon>Brachycera</taxon>
        <taxon>Muscomorpha</taxon>
        <taxon>Oestroidea</taxon>
        <taxon>Calliphoridae</taxon>
        <taxon>Luciliinae</taxon>
        <taxon>Lucilia</taxon>
    </lineage>
</organism>
<dbReference type="OrthoDB" id="565904at2759"/>
<evidence type="ECO:0000313" key="13">
    <source>
        <dbReference type="Proteomes" id="UP000037069"/>
    </source>
</evidence>
<dbReference type="GO" id="GO:0031409">
    <property type="term" value="F:pigment binding"/>
    <property type="evidence" value="ECO:0007669"/>
    <property type="project" value="InterPro"/>
</dbReference>
<feature type="signal peptide" evidence="10">
    <location>
        <begin position="1"/>
        <end position="19"/>
    </location>
</feature>
<dbReference type="GO" id="GO:0006629">
    <property type="term" value="P:lipid metabolic process"/>
    <property type="evidence" value="ECO:0007669"/>
    <property type="project" value="TreeGrafter"/>
</dbReference>
<dbReference type="EMBL" id="JRES01000962">
    <property type="protein sequence ID" value="KNC26690.1"/>
    <property type="molecule type" value="Genomic_DNA"/>
</dbReference>
<evidence type="ECO:0000256" key="9">
    <source>
        <dbReference type="ARBA" id="ARBA00023180"/>
    </source>
</evidence>
<dbReference type="InterPro" id="IPR000566">
    <property type="entry name" value="Lipocln_cytosolic_FA-bd_dom"/>
</dbReference>
<comment type="similarity">
    <text evidence="2 10">Belongs to the calycin superfamily. Lipocalin family.</text>
</comment>
<dbReference type="Proteomes" id="UP000037069">
    <property type="component" value="Unassembled WGS sequence"/>
</dbReference>
<evidence type="ECO:0000256" key="5">
    <source>
        <dbReference type="ARBA" id="ARBA00022525"/>
    </source>
</evidence>
<reference evidence="12 13" key="1">
    <citation type="journal article" date="2015" name="Nat. Commun.">
        <title>Lucilia cuprina genome unlocks parasitic fly biology to underpin future interventions.</title>
        <authorList>
            <person name="Anstead C.A."/>
            <person name="Korhonen P.K."/>
            <person name="Young N.D."/>
            <person name="Hall R.S."/>
            <person name="Jex A.R."/>
            <person name="Murali S.C."/>
            <person name="Hughes D.S."/>
            <person name="Lee S.F."/>
            <person name="Perry T."/>
            <person name="Stroehlein A.J."/>
            <person name="Ansell B.R."/>
            <person name="Breugelmans B."/>
            <person name="Hofmann A."/>
            <person name="Qu J."/>
            <person name="Dugan S."/>
            <person name="Lee S.L."/>
            <person name="Chao H."/>
            <person name="Dinh H."/>
            <person name="Han Y."/>
            <person name="Doddapaneni H.V."/>
            <person name="Worley K.C."/>
            <person name="Muzny D.M."/>
            <person name="Ioannidis P."/>
            <person name="Waterhouse R.M."/>
            <person name="Zdobnov E.M."/>
            <person name="James P.J."/>
            <person name="Bagnall N.H."/>
            <person name="Kotze A.C."/>
            <person name="Gibbs R.A."/>
            <person name="Richards S."/>
            <person name="Batterham P."/>
            <person name="Gasser R.B."/>
        </authorList>
    </citation>
    <scope>NUCLEOTIDE SEQUENCE [LARGE SCALE GENOMIC DNA]</scope>
    <source>
        <strain evidence="12 13">LS</strain>
        <tissue evidence="12">Full body</tissue>
    </source>
</reference>
<evidence type="ECO:0000256" key="3">
    <source>
        <dbReference type="ARBA" id="ARBA00019890"/>
    </source>
</evidence>
<keyword evidence="13" id="KW-1185">Reference proteome</keyword>
<evidence type="ECO:0000256" key="8">
    <source>
        <dbReference type="ARBA" id="ARBA00023157"/>
    </source>
</evidence>
<evidence type="ECO:0000313" key="12">
    <source>
        <dbReference type="EMBL" id="KNC26690.1"/>
    </source>
</evidence>
<dbReference type="SUPFAM" id="SSF50814">
    <property type="entry name" value="Lipocalins"/>
    <property type="match status" value="1"/>
</dbReference>
<evidence type="ECO:0000256" key="6">
    <source>
        <dbReference type="ARBA" id="ARBA00022729"/>
    </source>
</evidence>
<dbReference type="InterPro" id="IPR012674">
    <property type="entry name" value="Calycin"/>
</dbReference>
<dbReference type="GO" id="GO:0000302">
    <property type="term" value="P:response to reactive oxygen species"/>
    <property type="evidence" value="ECO:0007669"/>
    <property type="project" value="TreeGrafter"/>
</dbReference>
<dbReference type="PANTHER" id="PTHR10612:SF34">
    <property type="entry name" value="APOLIPOPROTEIN D"/>
    <property type="match status" value="1"/>
</dbReference>
<sequence length="194" mass="21704">MKSLLLIIAVLCLVQLNLTQVLNGGACNQNIPTVKNFDASRYLGRWYENQKYPFIFELGGKCIYAEYGLMDNNDLSIYNFNINTLTGKPNDIKGSAKIVGNAKLKVRFSNMPSFIGAADYWILDTDYDNYAVVYSCTDIGGLLNGKVVWILTREREPQAQYIERARSVIKQNGLSLGPLYKTDQSGCEKGAGYK</sequence>
<gene>
    <name evidence="12" type="ORF">FF38_04171</name>
</gene>
<accession>A0A0L0C2Y9</accession>
<evidence type="ECO:0000256" key="7">
    <source>
        <dbReference type="ARBA" id="ARBA00023121"/>
    </source>
</evidence>
<dbReference type="OMA" id="RVNNTQI"/>
<dbReference type="Gene3D" id="2.40.128.20">
    <property type="match status" value="1"/>
</dbReference>
<keyword evidence="7" id="KW-0446">Lipid-binding</keyword>
<dbReference type="GO" id="GO:0005737">
    <property type="term" value="C:cytoplasm"/>
    <property type="evidence" value="ECO:0007669"/>
    <property type="project" value="TreeGrafter"/>
</dbReference>
<dbReference type="CDD" id="cd19437">
    <property type="entry name" value="lipocalin_apoD-like"/>
    <property type="match status" value="1"/>
</dbReference>
<feature type="chain" id="PRO_5013436958" description="Apolipoprotein D" evidence="10">
    <location>
        <begin position="20"/>
        <end position="194"/>
    </location>
</feature>
<evidence type="ECO:0000256" key="4">
    <source>
        <dbReference type="ARBA" id="ARBA00022448"/>
    </source>
</evidence>
<keyword evidence="8" id="KW-1015">Disulfide bond</keyword>
<dbReference type="InterPro" id="IPR003057">
    <property type="entry name" value="Invtbrt_color"/>
</dbReference>
<keyword evidence="4" id="KW-0813">Transport</keyword>
<protein>
    <recommendedName>
        <fullName evidence="3">Apolipoprotein D</fullName>
    </recommendedName>
</protein>
<keyword evidence="5" id="KW-0964">Secreted</keyword>
<comment type="caution">
    <text evidence="12">The sequence shown here is derived from an EMBL/GenBank/DDBJ whole genome shotgun (WGS) entry which is preliminary data.</text>
</comment>
<dbReference type="Pfam" id="PF08212">
    <property type="entry name" value="Lipocalin_2"/>
    <property type="match status" value="1"/>
</dbReference>
<keyword evidence="9" id="KW-0325">Glycoprotein</keyword>